<dbReference type="AlphaFoldDB" id="A0A915D928"/>
<accession>A0A915D928</accession>
<proteinExistence type="predicted"/>
<organism evidence="2 3">
    <name type="scientific">Ditylenchus dipsaci</name>
    <dbReference type="NCBI Taxonomy" id="166011"/>
    <lineage>
        <taxon>Eukaryota</taxon>
        <taxon>Metazoa</taxon>
        <taxon>Ecdysozoa</taxon>
        <taxon>Nematoda</taxon>
        <taxon>Chromadorea</taxon>
        <taxon>Rhabditida</taxon>
        <taxon>Tylenchina</taxon>
        <taxon>Tylenchomorpha</taxon>
        <taxon>Sphaerularioidea</taxon>
        <taxon>Anguinidae</taxon>
        <taxon>Anguininae</taxon>
        <taxon>Ditylenchus</taxon>
    </lineage>
</organism>
<evidence type="ECO:0000313" key="3">
    <source>
        <dbReference type="WBParaSite" id="jg16852"/>
    </source>
</evidence>
<protein>
    <submittedName>
        <fullName evidence="3">Uncharacterized protein</fullName>
    </submittedName>
</protein>
<keyword evidence="2" id="KW-1185">Reference proteome</keyword>
<feature type="compositionally biased region" description="Basic and acidic residues" evidence="1">
    <location>
        <begin position="1"/>
        <end position="20"/>
    </location>
</feature>
<dbReference type="Proteomes" id="UP000887574">
    <property type="component" value="Unplaced"/>
</dbReference>
<evidence type="ECO:0000313" key="2">
    <source>
        <dbReference type="Proteomes" id="UP000887574"/>
    </source>
</evidence>
<evidence type="ECO:0000256" key="1">
    <source>
        <dbReference type="SAM" id="MobiDB-lite"/>
    </source>
</evidence>
<name>A0A915D928_9BILA</name>
<feature type="compositionally biased region" description="Low complexity" evidence="1">
    <location>
        <begin position="58"/>
        <end position="72"/>
    </location>
</feature>
<sequence length="149" mass="16773">MASKEDSSSSLREDTEDNFRYRSRASSVSAKSDKFAMPSTDPERMTETPVDLDDDRMSVASSTAKSSSRNASQKLSEGFQKECSYDPNEASPSHSEKLDLAMIPVISDQLLLSIVNKERSIEQIDVYLFVKKSLDLLMPRTLPRQKWSI</sequence>
<feature type="region of interest" description="Disordered" evidence="1">
    <location>
        <begin position="1"/>
        <end position="94"/>
    </location>
</feature>
<dbReference type="WBParaSite" id="jg16852">
    <property type="protein sequence ID" value="jg16852"/>
    <property type="gene ID" value="jg16852"/>
</dbReference>
<reference evidence="3" key="1">
    <citation type="submission" date="2022-11" db="UniProtKB">
        <authorList>
            <consortium name="WormBaseParasite"/>
        </authorList>
    </citation>
    <scope>IDENTIFICATION</scope>
</reference>